<reference evidence="3" key="1">
    <citation type="submission" date="2022-03" db="EMBL/GenBank/DDBJ databases">
        <authorList>
            <person name="Lindestad O."/>
        </authorList>
    </citation>
    <scope>NUCLEOTIDE SEQUENCE</scope>
</reference>
<proteinExistence type="predicted"/>
<evidence type="ECO:0000256" key="1">
    <source>
        <dbReference type="SAM" id="MobiDB-lite"/>
    </source>
</evidence>
<dbReference type="Proteomes" id="UP000838756">
    <property type="component" value="Unassembled WGS sequence"/>
</dbReference>
<keyword evidence="2" id="KW-0732">Signal</keyword>
<feature type="region of interest" description="Disordered" evidence="1">
    <location>
        <begin position="26"/>
        <end position="113"/>
    </location>
</feature>
<keyword evidence="4" id="KW-1185">Reference proteome</keyword>
<dbReference type="EMBL" id="CAKXAJ010024821">
    <property type="protein sequence ID" value="CAH2230655.1"/>
    <property type="molecule type" value="Genomic_DNA"/>
</dbReference>
<dbReference type="PROSITE" id="PS51257">
    <property type="entry name" value="PROKAR_LIPOPROTEIN"/>
    <property type="match status" value="1"/>
</dbReference>
<feature type="signal peptide" evidence="2">
    <location>
        <begin position="1"/>
        <end position="24"/>
    </location>
</feature>
<comment type="caution">
    <text evidence="3">The sequence shown here is derived from an EMBL/GenBank/DDBJ whole genome shotgun (WGS) entry which is preliminary data.</text>
</comment>
<sequence length="113" mass="11512">MLPARTRIVTTAVMQVACGALVLSCSSPRSSPSRAGATTVNQACAHAPGPTHEGAGAARANDAAAPGSRAPSAPMHSCTGAGLRRRTPTRRVVDMPNVPSGSREFVVCHQSHS</sequence>
<organism evidence="3 4">
    <name type="scientific">Pararge aegeria aegeria</name>
    <dbReference type="NCBI Taxonomy" id="348720"/>
    <lineage>
        <taxon>Eukaryota</taxon>
        <taxon>Metazoa</taxon>
        <taxon>Ecdysozoa</taxon>
        <taxon>Arthropoda</taxon>
        <taxon>Hexapoda</taxon>
        <taxon>Insecta</taxon>
        <taxon>Pterygota</taxon>
        <taxon>Neoptera</taxon>
        <taxon>Endopterygota</taxon>
        <taxon>Lepidoptera</taxon>
        <taxon>Glossata</taxon>
        <taxon>Ditrysia</taxon>
        <taxon>Papilionoidea</taxon>
        <taxon>Nymphalidae</taxon>
        <taxon>Satyrinae</taxon>
        <taxon>Satyrini</taxon>
        <taxon>Parargina</taxon>
        <taxon>Pararge</taxon>
    </lineage>
</organism>
<gene>
    <name evidence="3" type="primary">jg4208</name>
    <name evidence="3" type="ORF">PAEG_LOCUS9843</name>
</gene>
<evidence type="ECO:0000313" key="3">
    <source>
        <dbReference type="EMBL" id="CAH2230655.1"/>
    </source>
</evidence>
<protein>
    <submittedName>
        <fullName evidence="3">Jg4208 protein</fullName>
    </submittedName>
</protein>
<feature type="compositionally biased region" description="Low complexity" evidence="1">
    <location>
        <begin position="54"/>
        <end position="74"/>
    </location>
</feature>
<accession>A0A8S4R5S9</accession>
<evidence type="ECO:0000313" key="4">
    <source>
        <dbReference type="Proteomes" id="UP000838756"/>
    </source>
</evidence>
<dbReference type="AlphaFoldDB" id="A0A8S4R5S9"/>
<name>A0A8S4R5S9_9NEOP</name>
<feature type="chain" id="PRO_5035837822" evidence="2">
    <location>
        <begin position="25"/>
        <end position="113"/>
    </location>
</feature>
<evidence type="ECO:0000256" key="2">
    <source>
        <dbReference type="SAM" id="SignalP"/>
    </source>
</evidence>